<accession>A0A0W0TPY3</accession>
<protein>
    <submittedName>
        <fullName evidence="4">ProQ</fullName>
    </submittedName>
</protein>
<evidence type="ECO:0000256" key="2">
    <source>
        <dbReference type="ARBA" id="ARBA00022884"/>
    </source>
</evidence>
<dbReference type="PANTHER" id="PTHR38106">
    <property type="entry name" value="RNA CHAPERONE PROQ"/>
    <property type="match status" value="1"/>
</dbReference>
<keyword evidence="3" id="KW-0143">Chaperone</keyword>
<dbReference type="InterPro" id="IPR036442">
    <property type="entry name" value="ProQ/FinO_sf"/>
</dbReference>
<organism evidence="4 5">
    <name type="scientific">Legionella geestiana</name>
    <dbReference type="NCBI Taxonomy" id="45065"/>
    <lineage>
        <taxon>Bacteria</taxon>
        <taxon>Pseudomonadati</taxon>
        <taxon>Pseudomonadota</taxon>
        <taxon>Gammaproteobacteria</taxon>
        <taxon>Legionellales</taxon>
        <taxon>Legionellaceae</taxon>
        <taxon>Legionella</taxon>
    </lineage>
</organism>
<sequence>MRRQELHPRTAVINRAQKLQSKKARVDALSWLAARFPEAFDNTSRIRPLKQGIMEDILATVADEAEAAGISKSKLREAVVVFTRRVDYLTCLKAREMRIDLQGSPAGLVTEEEAERAAVKIRKRVEKSARNARRNNLVKMQAFNPSRAGSGMPVMADDSALPERAPAWSAPATPAARAPSVVVRHKSTRAFDPDAVARLKAKLGLSTRADAPEEEEAHG</sequence>
<evidence type="ECO:0000313" key="4">
    <source>
        <dbReference type="EMBL" id="KTC97333.1"/>
    </source>
</evidence>
<dbReference type="EMBL" id="LNYC01000072">
    <property type="protein sequence ID" value="KTC97333.1"/>
    <property type="molecule type" value="Genomic_DNA"/>
</dbReference>
<comment type="caution">
    <text evidence="4">The sequence shown here is derived from an EMBL/GenBank/DDBJ whole genome shotgun (WGS) entry which is preliminary data.</text>
</comment>
<dbReference type="PANTHER" id="PTHR38106:SF1">
    <property type="entry name" value="RNA CHAPERONE PROQ"/>
    <property type="match status" value="1"/>
</dbReference>
<dbReference type="Pfam" id="PF04352">
    <property type="entry name" value="ProQ"/>
    <property type="match status" value="1"/>
</dbReference>
<dbReference type="InterPro" id="IPR016103">
    <property type="entry name" value="ProQ/FinO"/>
</dbReference>
<keyword evidence="2" id="KW-0694">RNA-binding</keyword>
<dbReference type="STRING" id="45065.Lgee_1994"/>
<dbReference type="OrthoDB" id="8421419at2"/>
<dbReference type="Gene3D" id="1.10.1710.10">
    <property type="entry name" value="ProQ/FinO domain"/>
    <property type="match status" value="1"/>
</dbReference>
<dbReference type="GO" id="GO:0034057">
    <property type="term" value="F:RNA strand-exchange activity"/>
    <property type="evidence" value="ECO:0007669"/>
    <property type="project" value="InterPro"/>
</dbReference>
<dbReference type="GO" id="GO:0005829">
    <property type="term" value="C:cytosol"/>
    <property type="evidence" value="ECO:0007669"/>
    <property type="project" value="TreeGrafter"/>
</dbReference>
<dbReference type="Proteomes" id="UP000054785">
    <property type="component" value="Unassembled WGS sequence"/>
</dbReference>
<keyword evidence="5" id="KW-1185">Reference proteome</keyword>
<dbReference type="GO" id="GO:0010608">
    <property type="term" value="P:post-transcriptional regulation of gene expression"/>
    <property type="evidence" value="ECO:0007669"/>
    <property type="project" value="InterPro"/>
</dbReference>
<reference evidence="4 5" key="1">
    <citation type="submission" date="2015-11" db="EMBL/GenBank/DDBJ databases">
        <title>Genomic analysis of 38 Legionella species identifies large and diverse effector repertoires.</title>
        <authorList>
            <person name="Burstein D."/>
            <person name="Amaro F."/>
            <person name="Zusman T."/>
            <person name="Lifshitz Z."/>
            <person name="Cohen O."/>
            <person name="Gilbert J.A."/>
            <person name="Pupko T."/>
            <person name="Shuman H.A."/>
            <person name="Segal G."/>
        </authorList>
    </citation>
    <scope>NUCLEOTIDE SEQUENCE [LARGE SCALE GENOMIC DNA]</scope>
    <source>
        <strain evidence="4 5">ATCC 49504</strain>
    </source>
</reference>
<dbReference type="SMART" id="SM00945">
    <property type="entry name" value="ProQ"/>
    <property type="match status" value="1"/>
</dbReference>
<name>A0A0W0TPY3_9GAMM</name>
<evidence type="ECO:0000313" key="5">
    <source>
        <dbReference type="Proteomes" id="UP000054785"/>
    </source>
</evidence>
<dbReference type="GO" id="GO:0033592">
    <property type="term" value="F:RNA strand annealing activity"/>
    <property type="evidence" value="ECO:0007669"/>
    <property type="project" value="InterPro"/>
</dbReference>
<keyword evidence="1" id="KW-0963">Cytoplasm</keyword>
<dbReference type="SUPFAM" id="SSF48657">
    <property type="entry name" value="FinO-like"/>
    <property type="match status" value="1"/>
</dbReference>
<gene>
    <name evidence="4" type="ORF">Lgee_1994</name>
</gene>
<proteinExistence type="predicted"/>
<dbReference type="RefSeq" id="WP_028385651.1">
    <property type="nucleotide sequence ID" value="NZ_CAAAHN010000002.1"/>
</dbReference>
<evidence type="ECO:0000256" key="3">
    <source>
        <dbReference type="ARBA" id="ARBA00023186"/>
    </source>
</evidence>
<evidence type="ECO:0000256" key="1">
    <source>
        <dbReference type="ARBA" id="ARBA00022490"/>
    </source>
</evidence>
<dbReference type="PATRIC" id="fig|45065.4.peg.2167"/>
<dbReference type="AlphaFoldDB" id="A0A0W0TPY3"/>
<dbReference type="InterPro" id="IPR023529">
    <property type="entry name" value="ProQ"/>
</dbReference>